<gene>
    <name evidence="1" type="ORF">NUW58_g5242</name>
</gene>
<evidence type="ECO:0000313" key="1">
    <source>
        <dbReference type="EMBL" id="KAJ2985995.1"/>
    </source>
</evidence>
<accession>A0ACC1P317</accession>
<keyword evidence="2" id="KW-1185">Reference proteome</keyword>
<protein>
    <submittedName>
        <fullName evidence="1">Uncharacterized protein</fullName>
    </submittedName>
</protein>
<evidence type="ECO:0000313" key="2">
    <source>
        <dbReference type="Proteomes" id="UP001143856"/>
    </source>
</evidence>
<dbReference type="Proteomes" id="UP001143856">
    <property type="component" value="Unassembled WGS sequence"/>
</dbReference>
<comment type="caution">
    <text evidence="1">The sequence shown here is derived from an EMBL/GenBank/DDBJ whole genome shotgun (WGS) entry which is preliminary data.</text>
</comment>
<organism evidence="1 2">
    <name type="scientific">Xylaria curta</name>
    <dbReference type="NCBI Taxonomy" id="42375"/>
    <lineage>
        <taxon>Eukaryota</taxon>
        <taxon>Fungi</taxon>
        <taxon>Dikarya</taxon>
        <taxon>Ascomycota</taxon>
        <taxon>Pezizomycotina</taxon>
        <taxon>Sordariomycetes</taxon>
        <taxon>Xylariomycetidae</taxon>
        <taxon>Xylariales</taxon>
        <taxon>Xylariaceae</taxon>
        <taxon>Xylaria</taxon>
    </lineage>
</organism>
<sequence length="911" mass="103447">MQSLGKEAQNKARVYKLMKDPAMPKGRWNHDDQRHMCGAYRDNRVVPYEGVVVSSLSAEQQDLVVQILEQYLLYLSAQARAMRLDDAKALFDETYFCWIGGHGDDDAFYYRVQSPVVIAEFDHHSGVFLTNSEPAKFHIHTLLRTPNAGDYGWALRNQIEGVDQDYVHLQRGHPPKHANENHLHHQSPELKMGDLLLDAVRSNDLPSVQSLISQGVDINEDDGHALFFAAQNENLEIIKFLVDNGARVNNSSWGSKAFYSAILSGNLEIVKVLVDNGANPSQQTGYHGSPLHVAAAKQNPEIVKVLLDEGVNVNSLDAAQQTALHRAVKHSSVPIVRLLLAHRASLSAKDDIGRTPFDIAIETRNREMIELLLPEMETPPSLSGKDWLPAPNPPRVYPIPLDVEAWWMTTADNGPMALLDPLYQIHDICNGRLLQGLSRSASSSRWWRKNYWVSSALLRPDEPERWHLERSKLPSHDLLGRLSHDEFFVESWFVLPCPTITTGNWPKPQVPMVENYDDIEQHEGFVWAMILQSPIDVTHDVPAGRTWRIFRSWTTVDHAPVERVRSVEGLVIPLIDKLDQIFKENNAQASHQLSRSRLDVLRNGGANPRLLQRLLSDATVIEHLAESHTNIVRSLAHLLESIESLQWWSLQDSREKLKDLMTRREELRVLLDKSQSIIQLEFNLTSILEAQRSTTTNRSLKRLTWVTFAYLPLLFVASLFGMNVDILKDNPSWWWYFPIAGGFTLLTFTVWIVFKRFHAAYGKQLEGKLEKSFTWLVGEELEAKVSPLLPVNMAIPQQSTDDPNSSDSTSVPIPASPTGKTSKEQVLVSDNFAERLRFLGPGSDHILDIPGFPRFMGFSPEQALEGKYEILYNGFKTLSLRNQNDFEEWNNHLRKELGDPNTNSALRDYYE</sequence>
<reference evidence="1" key="1">
    <citation type="submission" date="2022-10" db="EMBL/GenBank/DDBJ databases">
        <title>Genome Sequence of Xylaria curta.</title>
        <authorList>
            <person name="Buettner E."/>
        </authorList>
    </citation>
    <scope>NUCLEOTIDE SEQUENCE</scope>
    <source>
        <strain evidence="1">Babe10</strain>
    </source>
</reference>
<proteinExistence type="predicted"/>
<dbReference type="EMBL" id="JAPDGR010001013">
    <property type="protein sequence ID" value="KAJ2985995.1"/>
    <property type="molecule type" value="Genomic_DNA"/>
</dbReference>
<name>A0ACC1P317_9PEZI</name>